<gene>
    <name evidence="3" type="ORF">K470DRAFT_257159</name>
</gene>
<reference evidence="3" key="1">
    <citation type="journal article" date="2020" name="Stud. Mycol.">
        <title>101 Dothideomycetes genomes: a test case for predicting lifestyles and emergence of pathogens.</title>
        <authorList>
            <person name="Haridas S."/>
            <person name="Albert R."/>
            <person name="Binder M."/>
            <person name="Bloem J."/>
            <person name="Labutti K."/>
            <person name="Salamov A."/>
            <person name="Andreopoulos B."/>
            <person name="Baker S."/>
            <person name="Barry K."/>
            <person name="Bills G."/>
            <person name="Bluhm B."/>
            <person name="Cannon C."/>
            <person name="Castanera R."/>
            <person name="Culley D."/>
            <person name="Daum C."/>
            <person name="Ezra D."/>
            <person name="Gonzalez J."/>
            <person name="Henrissat B."/>
            <person name="Kuo A."/>
            <person name="Liang C."/>
            <person name="Lipzen A."/>
            <person name="Lutzoni F."/>
            <person name="Magnuson J."/>
            <person name="Mondo S."/>
            <person name="Nolan M."/>
            <person name="Ohm R."/>
            <person name="Pangilinan J."/>
            <person name="Park H.-J."/>
            <person name="Ramirez L."/>
            <person name="Alfaro M."/>
            <person name="Sun H."/>
            <person name="Tritt A."/>
            <person name="Yoshinaga Y."/>
            <person name="Zwiers L.-H."/>
            <person name="Turgeon B."/>
            <person name="Goodwin S."/>
            <person name="Spatafora J."/>
            <person name="Crous P."/>
            <person name="Grigoriev I."/>
        </authorList>
    </citation>
    <scope>NUCLEOTIDE SEQUENCE</scope>
    <source>
        <strain evidence="3">CBS 480.64</strain>
    </source>
</reference>
<dbReference type="Proteomes" id="UP000799421">
    <property type="component" value="Unassembled WGS sequence"/>
</dbReference>
<dbReference type="Gene3D" id="3.30.565.10">
    <property type="entry name" value="Histidine kinase-like ATPase, C-terminal domain"/>
    <property type="match status" value="1"/>
</dbReference>
<feature type="compositionally biased region" description="Polar residues" evidence="1">
    <location>
        <begin position="1446"/>
        <end position="1458"/>
    </location>
</feature>
<feature type="compositionally biased region" description="Polar residues" evidence="1">
    <location>
        <begin position="1418"/>
        <end position="1427"/>
    </location>
</feature>
<dbReference type="EMBL" id="MU005974">
    <property type="protein sequence ID" value="KAF2861246.1"/>
    <property type="molecule type" value="Genomic_DNA"/>
</dbReference>
<dbReference type="Pfam" id="PF25794">
    <property type="entry name" value="SACS"/>
    <property type="match status" value="1"/>
</dbReference>
<organism evidence="3 4">
    <name type="scientific">Piedraia hortae CBS 480.64</name>
    <dbReference type="NCBI Taxonomy" id="1314780"/>
    <lineage>
        <taxon>Eukaryota</taxon>
        <taxon>Fungi</taxon>
        <taxon>Dikarya</taxon>
        <taxon>Ascomycota</taxon>
        <taxon>Pezizomycotina</taxon>
        <taxon>Dothideomycetes</taxon>
        <taxon>Dothideomycetidae</taxon>
        <taxon>Capnodiales</taxon>
        <taxon>Piedraiaceae</taxon>
        <taxon>Piedraia</taxon>
    </lineage>
</organism>
<dbReference type="InterPro" id="IPR036890">
    <property type="entry name" value="HATPase_C_sf"/>
</dbReference>
<sequence>MAANYARLRDQTMNSWADDEAVTVNTRALIDKVLARYSGEWTTLRELIQNAADAQAKTVTIRFETRPSTTVPQPLNGSPSDLLRHVLTHHTLKTLLVSNDGQHFGENDWQRLKRIAEGNPDETKIGAFGVGFYSVFADCETPFVSSGRQTMAFYWKKDSLFTRRGKISPDQQPEGTTFLLDYRSPTTPVPGLLSLCQFLATSLTFVGLERIDLHLDDWKILHLTKKMSPGVQATMPPNLITQTQNGLMKIVNVEYQQAQIDATWINAVGWDKTTTAQVADESPKQSDHHSGFKSWFSRIAHSTQKSFANTTARKARREEEILQQSIIKDLTGLSQSTVFLKLSTVHVITNINKQLSHELERATKKPPPKTTKIAILTTSHDESLASISTGTAAAQSSEIFAWVLPTKTGKIFIGFPTGQTTGLHAHISAPSVIPTVERESIDLNARYVRDWNIEMLRVAGIACRMAYSGEMADLNQKIVHSMASTGRKKVTDEDVQRVMPSAIHTYKQYTIEETTPSEQVGNYIEEAFWSCNRSASIEVLSARGILPSELVRVATEDLSFVSGIPTVPGQVMDQAGGFITRLRTYELLVDITISDIKRELEAQALTETQVKELLRWCCKKVSAGELDAGSVKMLFDGTLGSLDEEFAKTAASPVIQLGKVQTFVNASKIPPDMPTPGHTVPFRMTKELSPAALQSLGWHELMVEEWLKFIVETDGRAFGEGQRLTATPAVAAKVLPVVSRAWDSFSTPAKETVILLLAQRTVIPTRLGMRTPPQAYFASVRLFDDLPTITGLQGVKEKFLGALGVRKTIEIGAVLNRLMKSPTSETKWSHVELIRYLVSVASDIPPADITMLQNTPLCTAEDEQNGKLFRLCELYEPSERLRKIKLPLLYWPGTYNPHSAEGQMLCKLGLRKYPSMPEIVGMLHSTPLHSILHGNIVEYLVTNYYLNGYNKYPMSEVQTAFVPVVPLPGEAGNMISIPSQCYANPKAAILDFRIMSEALRPHHSMFGVAMDPPIELAARRLIQNPPGDRKSAIALFSYFVDRLSEIPVRGKLAQELGNAPIVPVSGRFDLAAPTAVYLGDGKTLGEVFDFVDFGNGVNPFLLRVGSKHEPSAVEIAEMLAKQPTRLLQTLGQERYLTLLRRVAENMALLQANKTLWRDMKRAECLLAVQEVAVTNADDEKYVKEYSLANASSMVIVDDFLAYRRFQSSLKTAPQEEDLENLYSALDTPRLSSLVEDDLKNGSPLRDQTAAEELRKRIIERCRLFLHDHSSNVIRHDGRWLERNLTVKAVESLRITHRLKGYRLYFNEERTATLSRPTKTNAILFITRKFNMYEVSRAIVSLILHKPSQHHYLALEIILESNLKQLKVKGFNVDRILEQKAAESRLAESERRKNAEQSIEPATPAPKPPKVPGAFEASSPETSPQNWLANALGMSNDAPPPYPGGDSNLSPESRPTTPTEIDTTLLSAIQASRSFTSSKLTTCPQTTHIKEVSSYCDTSPAQNLLLISNTPLKIFVSRNTTAAGHPSKFLHANHTSLQLFTQILTQAAGVLTIPPEAVNIFHDESGGTIAFNSSGSLFCNLRVFRTLHEEGMRTQEGRRNALVYWWVTLCHELAHNLVREHSTQHGFWTESFVIRFFGGLAGVLGGM</sequence>
<dbReference type="SUPFAM" id="SSF55874">
    <property type="entry name" value="ATPase domain of HSP90 chaperone/DNA topoisomerase II/histidine kinase"/>
    <property type="match status" value="1"/>
</dbReference>
<proteinExistence type="predicted"/>
<dbReference type="InterPro" id="IPR022155">
    <property type="entry name" value="DUF3684"/>
</dbReference>
<dbReference type="NCBIfam" id="NF047352">
    <property type="entry name" value="P_loop_sacsin"/>
    <property type="match status" value="1"/>
</dbReference>
<dbReference type="Pfam" id="PF12449">
    <property type="entry name" value="DUF3684"/>
    <property type="match status" value="1"/>
</dbReference>
<evidence type="ECO:0000313" key="3">
    <source>
        <dbReference type="EMBL" id="KAF2861246.1"/>
    </source>
</evidence>
<dbReference type="OrthoDB" id="10031156at2759"/>
<keyword evidence="4" id="KW-1185">Reference proteome</keyword>
<feature type="domain" description="Sacsin/Nov" evidence="2">
    <location>
        <begin position="29"/>
        <end position="151"/>
    </location>
</feature>
<evidence type="ECO:0000313" key="4">
    <source>
        <dbReference type="Proteomes" id="UP000799421"/>
    </source>
</evidence>
<dbReference type="PANTHER" id="PTHR47839">
    <property type="entry name" value="DOMAIN PROTEIN, PUTATIVE (AFU_ORTHOLOGUE AFUA_6G04830)-RELATED"/>
    <property type="match status" value="1"/>
</dbReference>
<protein>
    <recommendedName>
        <fullName evidence="2">Sacsin/Nov domain-containing protein</fullName>
    </recommendedName>
</protein>
<feature type="region of interest" description="Disordered" evidence="1">
    <location>
        <begin position="1382"/>
        <end position="1458"/>
    </location>
</feature>
<name>A0A6A7C100_9PEZI</name>
<evidence type="ECO:0000259" key="2">
    <source>
        <dbReference type="Pfam" id="PF25794"/>
    </source>
</evidence>
<feature type="compositionally biased region" description="Basic and acidic residues" evidence="1">
    <location>
        <begin position="1382"/>
        <end position="1394"/>
    </location>
</feature>
<dbReference type="PANTHER" id="PTHR47839:SF1">
    <property type="entry name" value="DOMAIN PROTEIN, PUTATIVE (AFU_ORTHOLOGUE AFUA_6G04830)-RELATED"/>
    <property type="match status" value="1"/>
</dbReference>
<accession>A0A6A7C100</accession>
<dbReference type="InterPro" id="IPR058210">
    <property type="entry name" value="SACS/Nov_dom"/>
</dbReference>
<evidence type="ECO:0000256" key="1">
    <source>
        <dbReference type="SAM" id="MobiDB-lite"/>
    </source>
</evidence>